<evidence type="ECO:0000313" key="2">
    <source>
        <dbReference type="EMBL" id="MBE1606842.1"/>
    </source>
</evidence>
<feature type="compositionally biased region" description="Basic and acidic residues" evidence="1">
    <location>
        <begin position="1"/>
        <end position="17"/>
    </location>
</feature>
<keyword evidence="3" id="KW-1185">Reference proteome</keyword>
<name>A0A927R8K9_9ACTN</name>
<gene>
    <name evidence="2" type="ORF">HEB94_003690</name>
</gene>
<evidence type="ECO:0000313" key="3">
    <source>
        <dbReference type="Proteomes" id="UP000638648"/>
    </source>
</evidence>
<accession>A0A927R8K9</accession>
<dbReference type="RefSeq" id="WP_192750897.1">
    <property type="nucleotide sequence ID" value="NZ_BAABJL010000109.1"/>
</dbReference>
<proteinExistence type="predicted"/>
<organism evidence="2 3">
    <name type="scientific">Actinopolymorpha pittospori</name>
    <dbReference type="NCBI Taxonomy" id="648752"/>
    <lineage>
        <taxon>Bacteria</taxon>
        <taxon>Bacillati</taxon>
        <taxon>Actinomycetota</taxon>
        <taxon>Actinomycetes</taxon>
        <taxon>Propionibacteriales</taxon>
        <taxon>Actinopolymorphaceae</taxon>
        <taxon>Actinopolymorpha</taxon>
    </lineage>
</organism>
<evidence type="ECO:0000256" key="1">
    <source>
        <dbReference type="SAM" id="MobiDB-lite"/>
    </source>
</evidence>
<sequence>MTDEPRRDPQGKNRWTKEGATPGEDPREIDEEQINPEYVRRLQERRHVSHADEATEDDMGTSSKTSDPTERQ</sequence>
<dbReference type="AlphaFoldDB" id="A0A927R8K9"/>
<reference evidence="2" key="1">
    <citation type="submission" date="2020-10" db="EMBL/GenBank/DDBJ databases">
        <title>Sequencing the genomes of 1000 actinobacteria strains.</title>
        <authorList>
            <person name="Klenk H.-P."/>
        </authorList>
    </citation>
    <scope>NUCLEOTIDE SEQUENCE</scope>
    <source>
        <strain evidence="2">DSM 45354</strain>
    </source>
</reference>
<comment type="caution">
    <text evidence="2">The sequence shown here is derived from an EMBL/GenBank/DDBJ whole genome shotgun (WGS) entry which is preliminary data.</text>
</comment>
<dbReference type="EMBL" id="JADBEM010000001">
    <property type="protein sequence ID" value="MBE1606842.1"/>
    <property type="molecule type" value="Genomic_DNA"/>
</dbReference>
<protein>
    <submittedName>
        <fullName evidence="2">Uncharacterized protein</fullName>
    </submittedName>
</protein>
<feature type="region of interest" description="Disordered" evidence="1">
    <location>
        <begin position="1"/>
        <end position="72"/>
    </location>
</feature>
<feature type="compositionally biased region" description="Basic and acidic residues" evidence="1">
    <location>
        <begin position="38"/>
        <end position="53"/>
    </location>
</feature>
<dbReference type="Proteomes" id="UP000638648">
    <property type="component" value="Unassembled WGS sequence"/>
</dbReference>